<dbReference type="InterPro" id="IPR002068">
    <property type="entry name" value="A-crystallin/Hsp20_dom"/>
</dbReference>
<dbReference type="Pfam" id="PF00011">
    <property type="entry name" value="HSP20"/>
    <property type="match status" value="1"/>
</dbReference>
<sequence length="152" mass="17181">MDVDKLKQWLEMAQKFQGKDFWSDIFDQSMPNPPHMNPSESDTRPSMAPELPLYDIYQSGNLWIILIDLPGIDKKDIQLSIAGNQIQISGQARCPYDNAASIYSERISGTFQRIITLPEIVSEDQAKASFNQGVLEIRIPRTAPRGKNISID</sequence>
<evidence type="ECO:0000256" key="1">
    <source>
        <dbReference type="PROSITE-ProRule" id="PRU00285"/>
    </source>
</evidence>
<evidence type="ECO:0000313" key="4">
    <source>
        <dbReference type="EMBL" id="MFC7392334.1"/>
    </source>
</evidence>
<dbReference type="SUPFAM" id="SSF49764">
    <property type="entry name" value="HSP20-like chaperones"/>
    <property type="match status" value="1"/>
</dbReference>
<dbReference type="PANTHER" id="PTHR11527">
    <property type="entry name" value="HEAT-SHOCK PROTEIN 20 FAMILY MEMBER"/>
    <property type="match status" value="1"/>
</dbReference>
<dbReference type="EMBL" id="JBHTCO010000004">
    <property type="protein sequence ID" value="MFC7392334.1"/>
    <property type="molecule type" value="Genomic_DNA"/>
</dbReference>
<dbReference type="PROSITE" id="PS01031">
    <property type="entry name" value="SHSP"/>
    <property type="match status" value="1"/>
</dbReference>
<organism evidence="4 5">
    <name type="scientific">Scopulibacillus cellulosilyticus</name>
    <dbReference type="NCBI Taxonomy" id="2665665"/>
    <lineage>
        <taxon>Bacteria</taxon>
        <taxon>Bacillati</taxon>
        <taxon>Bacillota</taxon>
        <taxon>Bacilli</taxon>
        <taxon>Bacillales</taxon>
        <taxon>Sporolactobacillaceae</taxon>
        <taxon>Scopulibacillus</taxon>
    </lineage>
</organism>
<evidence type="ECO:0000259" key="3">
    <source>
        <dbReference type="PROSITE" id="PS01031"/>
    </source>
</evidence>
<reference evidence="5" key="1">
    <citation type="journal article" date="2019" name="Int. J. Syst. Evol. Microbiol.">
        <title>The Global Catalogue of Microorganisms (GCM) 10K type strain sequencing project: providing services to taxonomists for standard genome sequencing and annotation.</title>
        <authorList>
            <consortium name="The Broad Institute Genomics Platform"/>
            <consortium name="The Broad Institute Genome Sequencing Center for Infectious Disease"/>
            <person name="Wu L."/>
            <person name="Ma J."/>
        </authorList>
    </citation>
    <scope>NUCLEOTIDE SEQUENCE [LARGE SCALE GENOMIC DNA]</scope>
    <source>
        <strain evidence="5">CGMCC 1.16305</strain>
    </source>
</reference>
<dbReference type="CDD" id="cd06464">
    <property type="entry name" value="ACD_sHsps-like"/>
    <property type="match status" value="1"/>
</dbReference>
<dbReference type="InterPro" id="IPR008978">
    <property type="entry name" value="HSP20-like_chaperone"/>
</dbReference>
<comment type="caution">
    <text evidence="4">The sequence shown here is derived from an EMBL/GenBank/DDBJ whole genome shotgun (WGS) entry which is preliminary data.</text>
</comment>
<accession>A0ABW2PT54</accession>
<protein>
    <submittedName>
        <fullName evidence="4">Hsp20/alpha crystallin family protein</fullName>
    </submittedName>
</protein>
<comment type="similarity">
    <text evidence="1 2">Belongs to the small heat shock protein (HSP20) family.</text>
</comment>
<dbReference type="RefSeq" id="WP_380964361.1">
    <property type="nucleotide sequence ID" value="NZ_JBHTCO010000004.1"/>
</dbReference>
<name>A0ABW2PT54_9BACL</name>
<gene>
    <name evidence="4" type="ORF">ACFQRG_05005</name>
</gene>
<dbReference type="InterPro" id="IPR031107">
    <property type="entry name" value="Small_HSP"/>
</dbReference>
<feature type="domain" description="SHSP" evidence="3">
    <location>
        <begin position="42"/>
        <end position="152"/>
    </location>
</feature>
<evidence type="ECO:0000313" key="5">
    <source>
        <dbReference type="Proteomes" id="UP001596505"/>
    </source>
</evidence>
<evidence type="ECO:0000256" key="2">
    <source>
        <dbReference type="RuleBase" id="RU003616"/>
    </source>
</evidence>
<keyword evidence="5" id="KW-1185">Reference proteome</keyword>
<dbReference type="Proteomes" id="UP001596505">
    <property type="component" value="Unassembled WGS sequence"/>
</dbReference>
<dbReference type="Gene3D" id="2.60.40.790">
    <property type="match status" value="1"/>
</dbReference>
<proteinExistence type="inferred from homology"/>